<evidence type="ECO:0000259" key="7">
    <source>
        <dbReference type="PROSITE" id="PS50157"/>
    </source>
</evidence>
<dbReference type="SMART" id="SM00355">
    <property type="entry name" value="ZnF_C2H2"/>
    <property type="match status" value="4"/>
</dbReference>
<keyword evidence="4" id="KW-0862">Zinc</keyword>
<keyword evidence="9" id="KW-1185">Reference proteome</keyword>
<dbReference type="PANTHER" id="PTHR24409">
    <property type="entry name" value="ZINC FINGER PROTEIN 142"/>
    <property type="match status" value="1"/>
</dbReference>
<feature type="region of interest" description="Disordered" evidence="6">
    <location>
        <begin position="94"/>
        <end position="116"/>
    </location>
</feature>
<evidence type="ECO:0000256" key="3">
    <source>
        <dbReference type="ARBA" id="ARBA00022771"/>
    </source>
</evidence>
<evidence type="ECO:0000256" key="1">
    <source>
        <dbReference type="ARBA" id="ARBA00022723"/>
    </source>
</evidence>
<dbReference type="InterPro" id="IPR013087">
    <property type="entry name" value="Znf_C2H2_type"/>
</dbReference>
<dbReference type="SUPFAM" id="SSF57667">
    <property type="entry name" value="beta-beta-alpha zinc fingers"/>
    <property type="match status" value="2"/>
</dbReference>
<feature type="domain" description="C2H2-type" evidence="7">
    <location>
        <begin position="22"/>
        <end position="49"/>
    </location>
</feature>
<dbReference type="GO" id="GO:0000977">
    <property type="term" value="F:RNA polymerase II transcription regulatory region sequence-specific DNA binding"/>
    <property type="evidence" value="ECO:0007669"/>
    <property type="project" value="TreeGrafter"/>
</dbReference>
<sequence>MIIFADRVHPAGLKVILKDGRYSCSACGRSYTEKTNCMKHFALHLGTTTCPICFRVLSNEPHLKRHLDTVHKRAFFYLAAAEFSLLPAPVAASTAPPAASTAPPPAPQGQTGPSAPHKALYAVERPDSRFECSACGRSYATRRACVEHFAVHLGKTTCPLCSGVFCTEAHLRAHMRAAHNQVVEYKRIRKPKPAAGEPAEPAEPDTKAEQFAHADFNNTRDKQKQMQLSNNEIASDEGEICELVDYFSVPNLAGSEGEECQAEILKRLVRIENRQKDMLRALSHLNRSFKKQANASETVEISPNPKVLFTPERSEESLLSEFFPINNDAEKDAFEMKLDNEDFVVTIHNALSRKLDDCDERAAVFEVMKVVMTQDYGSKYTRDGLRKNKIPFKSLGLYQLVKQTILGCKNLAVVPNERAVDKWIGRWLTLCKPLAKIEDETL</sequence>
<accession>A0A8S1CBG9</accession>
<dbReference type="Proteomes" id="UP000494165">
    <property type="component" value="Unassembled WGS sequence"/>
</dbReference>
<feature type="domain" description="C2H2-type" evidence="7">
    <location>
        <begin position="156"/>
        <end position="179"/>
    </location>
</feature>
<dbReference type="GO" id="GO:0000981">
    <property type="term" value="F:DNA-binding transcription factor activity, RNA polymerase II-specific"/>
    <property type="evidence" value="ECO:0007669"/>
    <property type="project" value="TreeGrafter"/>
</dbReference>
<dbReference type="AlphaFoldDB" id="A0A8S1CBG9"/>
<organism evidence="8 9">
    <name type="scientific">Cloeon dipterum</name>
    <dbReference type="NCBI Taxonomy" id="197152"/>
    <lineage>
        <taxon>Eukaryota</taxon>
        <taxon>Metazoa</taxon>
        <taxon>Ecdysozoa</taxon>
        <taxon>Arthropoda</taxon>
        <taxon>Hexapoda</taxon>
        <taxon>Insecta</taxon>
        <taxon>Pterygota</taxon>
        <taxon>Palaeoptera</taxon>
        <taxon>Ephemeroptera</taxon>
        <taxon>Pisciforma</taxon>
        <taxon>Baetidae</taxon>
        <taxon>Cloeon</taxon>
    </lineage>
</organism>
<dbReference type="OrthoDB" id="10004641at2759"/>
<evidence type="ECO:0000256" key="2">
    <source>
        <dbReference type="ARBA" id="ARBA00022737"/>
    </source>
</evidence>
<evidence type="ECO:0000256" key="4">
    <source>
        <dbReference type="ARBA" id="ARBA00022833"/>
    </source>
</evidence>
<proteinExistence type="predicted"/>
<dbReference type="PROSITE" id="PS00028">
    <property type="entry name" value="ZINC_FINGER_C2H2_1"/>
    <property type="match status" value="4"/>
</dbReference>
<dbReference type="PANTHER" id="PTHR24409:SF295">
    <property type="entry name" value="AZ2-RELATED"/>
    <property type="match status" value="1"/>
</dbReference>
<name>A0A8S1CBG9_9INSE</name>
<evidence type="ECO:0000313" key="8">
    <source>
        <dbReference type="EMBL" id="CAB3365386.1"/>
    </source>
</evidence>
<dbReference type="Pfam" id="PF00096">
    <property type="entry name" value="zf-C2H2"/>
    <property type="match status" value="2"/>
</dbReference>
<keyword evidence="2" id="KW-0677">Repeat</keyword>
<dbReference type="GO" id="GO:0008270">
    <property type="term" value="F:zinc ion binding"/>
    <property type="evidence" value="ECO:0007669"/>
    <property type="project" value="UniProtKB-KW"/>
</dbReference>
<comment type="caution">
    <text evidence="8">The sequence shown here is derived from an EMBL/GenBank/DDBJ whole genome shotgun (WGS) entry which is preliminary data.</text>
</comment>
<keyword evidence="3 5" id="KW-0863">Zinc-finger</keyword>
<protein>
    <recommendedName>
        <fullName evidence="7">C2H2-type domain-containing protein</fullName>
    </recommendedName>
</protein>
<dbReference type="InterPro" id="IPR036236">
    <property type="entry name" value="Znf_C2H2_sf"/>
</dbReference>
<reference evidence="8 9" key="1">
    <citation type="submission" date="2020-04" db="EMBL/GenBank/DDBJ databases">
        <authorList>
            <person name="Alioto T."/>
            <person name="Alioto T."/>
            <person name="Gomez Garrido J."/>
        </authorList>
    </citation>
    <scope>NUCLEOTIDE SEQUENCE [LARGE SCALE GENOMIC DNA]</scope>
</reference>
<dbReference type="EMBL" id="CADEPI010000020">
    <property type="protein sequence ID" value="CAB3365386.1"/>
    <property type="molecule type" value="Genomic_DNA"/>
</dbReference>
<gene>
    <name evidence="8" type="ORF">CLODIP_2_CD06137</name>
</gene>
<evidence type="ECO:0000313" key="9">
    <source>
        <dbReference type="Proteomes" id="UP000494165"/>
    </source>
</evidence>
<evidence type="ECO:0000256" key="6">
    <source>
        <dbReference type="SAM" id="MobiDB-lite"/>
    </source>
</evidence>
<dbReference type="PROSITE" id="PS50157">
    <property type="entry name" value="ZINC_FINGER_C2H2_2"/>
    <property type="match status" value="3"/>
</dbReference>
<keyword evidence="1" id="KW-0479">Metal-binding</keyword>
<dbReference type="GO" id="GO:0005634">
    <property type="term" value="C:nucleus"/>
    <property type="evidence" value="ECO:0007669"/>
    <property type="project" value="TreeGrafter"/>
</dbReference>
<feature type="domain" description="C2H2-type" evidence="7">
    <location>
        <begin position="130"/>
        <end position="157"/>
    </location>
</feature>
<evidence type="ECO:0000256" key="5">
    <source>
        <dbReference type="PROSITE-ProRule" id="PRU00042"/>
    </source>
</evidence>
<dbReference type="Gene3D" id="3.30.160.60">
    <property type="entry name" value="Classic Zinc Finger"/>
    <property type="match status" value="2"/>
</dbReference>